<accession>A0ABS7G297</accession>
<reference evidence="1 2" key="1">
    <citation type="submission" date="2021-07" db="EMBL/GenBank/DDBJ databases">
        <title>Actinomadura sp. PM05-2 isolated from lichen.</title>
        <authorList>
            <person name="Somphong A."/>
            <person name="Phongsopitanun W."/>
            <person name="Tanasupawat S."/>
            <person name="Peongsungnone V."/>
        </authorList>
    </citation>
    <scope>NUCLEOTIDE SEQUENCE [LARGE SCALE GENOMIC DNA]</scope>
    <source>
        <strain evidence="1 2">PM05-2</strain>
    </source>
</reference>
<comment type="caution">
    <text evidence="1">The sequence shown here is derived from an EMBL/GenBank/DDBJ whole genome shotgun (WGS) entry which is preliminary data.</text>
</comment>
<sequence>MTHEKLGTPGVDPVWRARLTPVFELLLGRPLDGFDPAADYAVYLGGNFINEIGFDRDPAWIAPAALAGAAPVVWDYPIFDQGEPPVRFDAGRSVFELDPADLPDGVPSFGRGLVRGADLAGRVPAADWYVPYPRLVSDGTLFDALRVALALGDGPGDLLDVDAEAGGEWAGALAGIEPPELAAHLGFFCTDGEAGLMYLGTERSGGPLLAGEGCELIAGWEEGQGQVELAVVRLGDRVAGRAGERAGGRAVSR</sequence>
<dbReference type="Proteomes" id="UP000774570">
    <property type="component" value="Unassembled WGS sequence"/>
</dbReference>
<proteinExistence type="predicted"/>
<evidence type="ECO:0000313" key="1">
    <source>
        <dbReference type="EMBL" id="MBW8486838.1"/>
    </source>
</evidence>
<name>A0ABS7G297_9ACTN</name>
<protein>
    <recommendedName>
        <fullName evidence="3">DUF1963 domain-containing protein</fullName>
    </recommendedName>
</protein>
<organism evidence="1 2">
    <name type="scientific">Actinomadura parmotrematis</name>
    <dbReference type="NCBI Taxonomy" id="2864039"/>
    <lineage>
        <taxon>Bacteria</taxon>
        <taxon>Bacillati</taxon>
        <taxon>Actinomycetota</taxon>
        <taxon>Actinomycetes</taxon>
        <taxon>Streptosporangiales</taxon>
        <taxon>Thermomonosporaceae</taxon>
        <taxon>Actinomadura</taxon>
    </lineage>
</organism>
<dbReference type="EMBL" id="JAIBOA010000027">
    <property type="protein sequence ID" value="MBW8486838.1"/>
    <property type="molecule type" value="Genomic_DNA"/>
</dbReference>
<evidence type="ECO:0008006" key="3">
    <source>
        <dbReference type="Google" id="ProtNLM"/>
    </source>
</evidence>
<gene>
    <name evidence="1" type="ORF">K1Y72_31025</name>
</gene>
<keyword evidence="2" id="KW-1185">Reference proteome</keyword>
<dbReference type="RefSeq" id="WP_220170077.1">
    <property type="nucleotide sequence ID" value="NZ_JAIBOA010000027.1"/>
</dbReference>
<evidence type="ECO:0000313" key="2">
    <source>
        <dbReference type="Proteomes" id="UP000774570"/>
    </source>
</evidence>